<dbReference type="Proteomes" id="UP000077519">
    <property type="component" value="Unassembled WGS sequence"/>
</dbReference>
<dbReference type="EMBL" id="LVHI01000024">
    <property type="protein sequence ID" value="OAK52328.1"/>
    <property type="molecule type" value="Genomic_DNA"/>
</dbReference>
<keyword evidence="2" id="KW-1185">Reference proteome</keyword>
<gene>
    <name evidence="1" type="ORF">A3K89_24560</name>
</gene>
<evidence type="ECO:0000313" key="1">
    <source>
        <dbReference type="EMBL" id="OAK52328.1"/>
    </source>
</evidence>
<accession>A0A177YB46</accession>
<sequence>MDFDDAPSGGLPSGGHGVDEAVAAALSYLDSVDPATGADARTGWEGLRLVSPAAGPTQSSVQSFLWLHLRVLVDDAGRAWEIAQALADLLDRLGHARYADIARGESTRALLHADDETWQQLLSDAVARSGIGAENTELVTWQETPIGPERAMVDLIGETLEVATVAGEFAPKRLGGAPLRDTTLASRRRGITDSVLRSERAGGVLLEQLLDHRLELWTRYSPPRAELYRDLSQPLHDAGEPAYGCVRRLEGLLAQVGEGVDVDADLSDVSGRLLQRLGLVRKHHGRLVPTTRARGISADRMWATVVSRLIGTDYHPDAIAAEVMVAEVARGQWPHGTTMLTTALLRAEGWTTDPDPDADAVLVDLVTLGSPRETDTPSSDAMRLAAAVLRHRLLHTRLPAL</sequence>
<evidence type="ECO:0000313" key="2">
    <source>
        <dbReference type="Proteomes" id="UP000077519"/>
    </source>
</evidence>
<organism evidence="1 2">
    <name type="scientific">Rhodococcoides kyotonense</name>
    <dbReference type="NCBI Taxonomy" id="398843"/>
    <lineage>
        <taxon>Bacteria</taxon>
        <taxon>Bacillati</taxon>
        <taxon>Actinomycetota</taxon>
        <taxon>Actinomycetes</taxon>
        <taxon>Mycobacteriales</taxon>
        <taxon>Nocardiaceae</taxon>
        <taxon>Rhodococcoides</taxon>
    </lineage>
</organism>
<proteinExistence type="predicted"/>
<dbReference type="RefSeq" id="WP_068429264.1">
    <property type="nucleotide sequence ID" value="NZ_LVHI01000024.1"/>
</dbReference>
<reference evidence="1 2" key="1">
    <citation type="submission" date="2016-03" db="EMBL/GenBank/DDBJ databases">
        <title>Genome sequence of Rhodococcus kyotonensis KB10.</title>
        <authorList>
            <person name="Jeong H."/>
            <person name="Hong C.E."/>
            <person name="Jo S.H."/>
            <person name="Park J.M."/>
        </authorList>
    </citation>
    <scope>NUCLEOTIDE SEQUENCE [LARGE SCALE GENOMIC DNA]</scope>
    <source>
        <strain evidence="1 2">KB10</strain>
    </source>
</reference>
<name>A0A177YB46_9NOCA</name>
<dbReference type="AlphaFoldDB" id="A0A177YB46"/>
<comment type="caution">
    <text evidence="1">The sequence shown here is derived from an EMBL/GenBank/DDBJ whole genome shotgun (WGS) entry which is preliminary data.</text>
</comment>
<protein>
    <submittedName>
        <fullName evidence="1">Uncharacterized protein</fullName>
    </submittedName>
</protein>